<keyword evidence="3" id="KW-0804">Transcription</keyword>
<evidence type="ECO:0000256" key="2">
    <source>
        <dbReference type="ARBA" id="ARBA00023125"/>
    </source>
</evidence>
<dbReference type="Pfam" id="PF00440">
    <property type="entry name" value="TetR_N"/>
    <property type="match status" value="1"/>
</dbReference>
<organism evidence="6 7">
    <name type="scientific">Actinomycetospora cinnamomea</name>
    <dbReference type="NCBI Taxonomy" id="663609"/>
    <lineage>
        <taxon>Bacteria</taxon>
        <taxon>Bacillati</taxon>
        <taxon>Actinomycetota</taxon>
        <taxon>Actinomycetes</taxon>
        <taxon>Pseudonocardiales</taxon>
        <taxon>Pseudonocardiaceae</taxon>
        <taxon>Actinomycetospora</taxon>
    </lineage>
</organism>
<dbReference type="PANTHER" id="PTHR30055">
    <property type="entry name" value="HTH-TYPE TRANSCRIPTIONAL REGULATOR RUTR"/>
    <property type="match status" value="1"/>
</dbReference>
<dbReference type="InterPro" id="IPR009057">
    <property type="entry name" value="Homeodomain-like_sf"/>
</dbReference>
<dbReference type="GO" id="GO:0000976">
    <property type="term" value="F:transcription cis-regulatory region binding"/>
    <property type="evidence" value="ECO:0007669"/>
    <property type="project" value="TreeGrafter"/>
</dbReference>
<keyword evidence="2 4" id="KW-0238">DNA-binding</keyword>
<proteinExistence type="predicted"/>
<name>A0A2U1EB14_9PSEU</name>
<evidence type="ECO:0000256" key="4">
    <source>
        <dbReference type="PROSITE-ProRule" id="PRU00335"/>
    </source>
</evidence>
<dbReference type="GO" id="GO:0003700">
    <property type="term" value="F:DNA-binding transcription factor activity"/>
    <property type="evidence" value="ECO:0007669"/>
    <property type="project" value="TreeGrafter"/>
</dbReference>
<dbReference type="PRINTS" id="PR00455">
    <property type="entry name" value="HTHTETR"/>
</dbReference>
<dbReference type="SUPFAM" id="SSF46689">
    <property type="entry name" value="Homeodomain-like"/>
    <property type="match status" value="1"/>
</dbReference>
<evidence type="ECO:0000256" key="1">
    <source>
        <dbReference type="ARBA" id="ARBA00023015"/>
    </source>
</evidence>
<evidence type="ECO:0000259" key="5">
    <source>
        <dbReference type="PROSITE" id="PS50977"/>
    </source>
</evidence>
<evidence type="ECO:0000256" key="3">
    <source>
        <dbReference type="ARBA" id="ARBA00023163"/>
    </source>
</evidence>
<feature type="domain" description="HTH tetR-type" evidence="5">
    <location>
        <begin position="27"/>
        <end position="87"/>
    </location>
</feature>
<dbReference type="InterPro" id="IPR050109">
    <property type="entry name" value="HTH-type_TetR-like_transc_reg"/>
</dbReference>
<reference evidence="6 7" key="1">
    <citation type="submission" date="2018-04" db="EMBL/GenBank/DDBJ databases">
        <title>Genomic Encyclopedia of Type Strains, Phase IV (KMG-IV): sequencing the most valuable type-strain genomes for metagenomic binning, comparative biology and taxonomic classification.</title>
        <authorList>
            <person name="Goeker M."/>
        </authorList>
    </citation>
    <scope>NUCLEOTIDE SEQUENCE [LARGE SCALE GENOMIC DNA]</scope>
    <source>
        <strain evidence="6 7">DSM 45771</strain>
    </source>
</reference>
<dbReference type="Gene3D" id="1.10.357.10">
    <property type="entry name" value="Tetracycline Repressor, domain 2"/>
    <property type="match status" value="1"/>
</dbReference>
<keyword evidence="7" id="KW-1185">Reference proteome</keyword>
<protein>
    <submittedName>
        <fullName evidence="6">TetR family transcriptional regulator</fullName>
    </submittedName>
</protein>
<dbReference type="PANTHER" id="PTHR30055:SF234">
    <property type="entry name" value="HTH-TYPE TRANSCRIPTIONAL REGULATOR BETI"/>
    <property type="match status" value="1"/>
</dbReference>
<dbReference type="Proteomes" id="UP000245639">
    <property type="component" value="Unassembled WGS sequence"/>
</dbReference>
<dbReference type="InterPro" id="IPR001647">
    <property type="entry name" value="HTH_TetR"/>
</dbReference>
<dbReference type="Pfam" id="PF18556">
    <property type="entry name" value="TetR_C_35"/>
    <property type="match status" value="1"/>
</dbReference>
<evidence type="ECO:0000313" key="6">
    <source>
        <dbReference type="EMBL" id="PVY96889.1"/>
    </source>
</evidence>
<dbReference type="PROSITE" id="PS50977">
    <property type="entry name" value="HTH_TETR_2"/>
    <property type="match status" value="1"/>
</dbReference>
<dbReference type="AlphaFoldDB" id="A0A2U1EB14"/>
<feature type="DNA-binding region" description="H-T-H motif" evidence="4">
    <location>
        <begin position="50"/>
        <end position="69"/>
    </location>
</feature>
<dbReference type="InterPro" id="IPR040611">
    <property type="entry name" value="AlkX_C"/>
</dbReference>
<accession>A0A2U1EB14</accession>
<evidence type="ECO:0000313" key="7">
    <source>
        <dbReference type="Proteomes" id="UP000245639"/>
    </source>
</evidence>
<comment type="caution">
    <text evidence="6">The sequence shown here is derived from an EMBL/GenBank/DDBJ whole genome shotgun (WGS) entry which is preliminary data.</text>
</comment>
<gene>
    <name evidence="6" type="ORF">C8D89_12716</name>
</gene>
<dbReference type="EMBL" id="QEKW01000027">
    <property type="protein sequence ID" value="PVY96889.1"/>
    <property type="molecule type" value="Genomic_DNA"/>
</dbReference>
<keyword evidence="1" id="KW-0805">Transcription regulation</keyword>
<sequence length="209" mass="22450">MQEICVHRYPRVVPASPPRSFTARARGLVRDEALERAAELLVAGGWRGLRLQDVADGIGVSRQTLYNEFASKQGLAAALVLRRTEEFLAGLEAALEGEDDLYLAWAGAVRTTLDTVARDPLLKALITGQGAEELLPLLTSEAEPLVAAARDRAAAFLLRRRADLDPATAAAAAEIAARLTISHVVLPLHAPEDVADQIATTVVRYLARA</sequence>